<sequence>SQEKSPWTTSKIIAYLLYSTAVLVPILYFALGKVVIGFIRNEDVQSMFRPRQALWGPLNSRNRASAERDEEKYRADITCC</sequence>
<keyword evidence="1" id="KW-0472">Membrane</keyword>
<dbReference type="AlphaFoldDB" id="A0ABD6F3Y8"/>
<accession>A0ABD6F3Y8</accession>
<feature type="non-terminal residue" evidence="2">
    <location>
        <position position="1"/>
    </location>
</feature>
<comment type="caution">
    <text evidence="2">The sequence shown here is derived from an EMBL/GenBank/DDBJ whole genome shotgun (WGS) entry which is preliminary data.</text>
</comment>
<feature type="transmembrane region" description="Helical" evidence="1">
    <location>
        <begin position="12"/>
        <end position="39"/>
    </location>
</feature>
<organism evidence="2 3">
    <name type="scientific">Gnathostoma spinigerum</name>
    <dbReference type="NCBI Taxonomy" id="75299"/>
    <lineage>
        <taxon>Eukaryota</taxon>
        <taxon>Metazoa</taxon>
        <taxon>Ecdysozoa</taxon>
        <taxon>Nematoda</taxon>
        <taxon>Chromadorea</taxon>
        <taxon>Rhabditida</taxon>
        <taxon>Spirurina</taxon>
        <taxon>Gnathostomatomorpha</taxon>
        <taxon>Gnathostomatoidea</taxon>
        <taxon>Gnathostomatidae</taxon>
        <taxon>Gnathostoma</taxon>
    </lineage>
</organism>
<proteinExistence type="predicted"/>
<name>A0ABD6F3Y8_9BILA</name>
<keyword evidence="1" id="KW-1133">Transmembrane helix</keyword>
<keyword evidence="3" id="KW-1185">Reference proteome</keyword>
<evidence type="ECO:0000313" key="2">
    <source>
        <dbReference type="EMBL" id="MFH4984105.1"/>
    </source>
</evidence>
<reference evidence="2 3" key="1">
    <citation type="submission" date="2024-08" db="EMBL/GenBank/DDBJ databases">
        <title>Gnathostoma spinigerum genome.</title>
        <authorList>
            <person name="Gonzalez-Bertolin B."/>
            <person name="Monzon S."/>
            <person name="Zaballos A."/>
            <person name="Jimenez P."/>
            <person name="Dekumyoy P."/>
            <person name="Varona S."/>
            <person name="Cuesta I."/>
            <person name="Sumanam S."/>
            <person name="Adisakwattana P."/>
            <person name="Gasser R.B."/>
            <person name="Hernandez-Gonzalez A."/>
            <person name="Young N.D."/>
            <person name="Perteguer M.J."/>
        </authorList>
    </citation>
    <scope>NUCLEOTIDE SEQUENCE [LARGE SCALE GENOMIC DNA]</scope>
    <source>
        <strain evidence="2">AL3</strain>
        <tissue evidence="2">Liver</tissue>
    </source>
</reference>
<protein>
    <submittedName>
        <fullName evidence="2">Uncharacterized protein</fullName>
    </submittedName>
</protein>
<dbReference type="Proteomes" id="UP001608902">
    <property type="component" value="Unassembled WGS sequence"/>
</dbReference>
<gene>
    <name evidence="2" type="ORF">AB6A40_010814</name>
</gene>
<evidence type="ECO:0000256" key="1">
    <source>
        <dbReference type="SAM" id="Phobius"/>
    </source>
</evidence>
<keyword evidence="1" id="KW-0812">Transmembrane</keyword>
<evidence type="ECO:0000313" key="3">
    <source>
        <dbReference type="Proteomes" id="UP001608902"/>
    </source>
</evidence>
<dbReference type="EMBL" id="JBGFUD010015237">
    <property type="protein sequence ID" value="MFH4984105.1"/>
    <property type="molecule type" value="Genomic_DNA"/>
</dbReference>